<dbReference type="EMBL" id="CASHTH010003386">
    <property type="protein sequence ID" value="CAI8044312.1"/>
    <property type="molecule type" value="Genomic_DNA"/>
</dbReference>
<dbReference type="Gene3D" id="3.40.50.1820">
    <property type="entry name" value="alpha/beta hydrolase"/>
    <property type="match status" value="1"/>
</dbReference>
<dbReference type="InterPro" id="IPR029058">
    <property type="entry name" value="AB_hydrolase_fold"/>
</dbReference>
<evidence type="ECO:0000313" key="6">
    <source>
        <dbReference type="Proteomes" id="UP001174909"/>
    </source>
</evidence>
<proteinExistence type="predicted"/>
<reference evidence="5" key="1">
    <citation type="submission" date="2023-03" db="EMBL/GenBank/DDBJ databases">
        <authorList>
            <person name="Steffen K."/>
            <person name="Cardenas P."/>
        </authorList>
    </citation>
    <scope>NUCLEOTIDE SEQUENCE</scope>
</reference>
<comment type="subcellular location">
    <subcellularLocation>
        <location evidence="1">Cytoplasm</location>
    </subcellularLocation>
</comment>
<evidence type="ECO:0000256" key="3">
    <source>
        <dbReference type="SAM" id="MobiDB-lite"/>
    </source>
</evidence>
<keyword evidence="4" id="KW-0472">Membrane</keyword>
<keyword evidence="4" id="KW-1133">Transmembrane helix</keyword>
<dbReference type="SUPFAM" id="SSF53474">
    <property type="entry name" value="alpha/beta-Hydrolases"/>
    <property type="match status" value="1"/>
</dbReference>
<comment type="caution">
    <text evidence="5">The sequence shown here is derived from an EMBL/GenBank/DDBJ whole genome shotgun (WGS) entry which is preliminary data.</text>
</comment>
<name>A0AA35TAL4_GEOBA</name>
<dbReference type="PANTHER" id="PTHR46197:SF3">
    <property type="entry name" value="AB HYDROLASE-1 DOMAIN-CONTAINING PROTEIN"/>
    <property type="match status" value="1"/>
</dbReference>
<feature type="transmembrane region" description="Helical" evidence="4">
    <location>
        <begin position="26"/>
        <end position="44"/>
    </location>
</feature>
<gene>
    <name evidence="5" type="ORF">GBAR_LOCUS24587</name>
</gene>
<keyword evidence="4" id="KW-0812">Transmembrane</keyword>
<feature type="region of interest" description="Disordered" evidence="3">
    <location>
        <begin position="79"/>
        <end position="101"/>
    </location>
</feature>
<evidence type="ECO:0000256" key="1">
    <source>
        <dbReference type="ARBA" id="ARBA00004496"/>
    </source>
</evidence>
<sequence>MSAGRENTSEKMMKYGIYSVQDGSRLVRILIGLFIIVSIVYFLFGRKSSHDIKAMSHDTNKQSHDVSKIHEVCEQSNHGNVINSGTPPNSHTHTPHPQSLTVPAIPDDIIARSKDMLITTGSITAQDCQVFYREVVPQGDKKETVLLLHGQSFTSETWTEIRTLQMLGGMGHRAVAVDLPGETGRDGRIESDWSTSRGRKSLCIICLIYVVYVICSARVEKCNCCNSNGNRFAIIQFVG</sequence>
<evidence type="ECO:0000256" key="2">
    <source>
        <dbReference type="ARBA" id="ARBA00022490"/>
    </source>
</evidence>
<keyword evidence="6" id="KW-1185">Reference proteome</keyword>
<dbReference type="AlphaFoldDB" id="A0AA35TAL4"/>
<evidence type="ECO:0000313" key="5">
    <source>
        <dbReference type="EMBL" id="CAI8044312.1"/>
    </source>
</evidence>
<dbReference type="PANTHER" id="PTHR46197">
    <property type="entry name" value="PROTEIN ABHD14B-LIKE"/>
    <property type="match status" value="1"/>
</dbReference>
<protein>
    <submittedName>
        <fullName evidence="5">Protein ABHD14A</fullName>
    </submittedName>
</protein>
<accession>A0AA35TAL4</accession>
<dbReference type="Proteomes" id="UP001174909">
    <property type="component" value="Unassembled WGS sequence"/>
</dbReference>
<dbReference type="GO" id="GO:0005737">
    <property type="term" value="C:cytoplasm"/>
    <property type="evidence" value="ECO:0007669"/>
    <property type="project" value="UniProtKB-SubCell"/>
</dbReference>
<evidence type="ECO:0000256" key="4">
    <source>
        <dbReference type="SAM" id="Phobius"/>
    </source>
</evidence>
<organism evidence="5 6">
    <name type="scientific">Geodia barretti</name>
    <name type="common">Barrett's horny sponge</name>
    <dbReference type="NCBI Taxonomy" id="519541"/>
    <lineage>
        <taxon>Eukaryota</taxon>
        <taxon>Metazoa</taxon>
        <taxon>Porifera</taxon>
        <taxon>Demospongiae</taxon>
        <taxon>Heteroscleromorpha</taxon>
        <taxon>Tetractinellida</taxon>
        <taxon>Astrophorina</taxon>
        <taxon>Geodiidae</taxon>
        <taxon>Geodia</taxon>
    </lineage>
</organism>
<feature type="compositionally biased region" description="Low complexity" evidence="3">
    <location>
        <begin position="86"/>
        <end position="97"/>
    </location>
</feature>
<keyword evidence="2" id="KW-0963">Cytoplasm</keyword>